<dbReference type="RefSeq" id="WP_010754802.1">
    <property type="nucleotide sequence ID" value="NZ_ASVU01000001.1"/>
</dbReference>
<gene>
    <name evidence="2" type="ORF">UAS_02184</name>
</gene>
<feature type="transmembrane region" description="Helical" evidence="1">
    <location>
        <begin position="12"/>
        <end position="31"/>
    </location>
</feature>
<keyword evidence="1" id="KW-1133">Transmembrane helix</keyword>
<dbReference type="GeneID" id="78364614"/>
<accession>R2PL61</accession>
<keyword evidence="3" id="KW-1185">Reference proteome</keyword>
<keyword evidence="1" id="KW-0812">Transmembrane</keyword>
<evidence type="ECO:0000256" key="1">
    <source>
        <dbReference type="SAM" id="Phobius"/>
    </source>
</evidence>
<reference evidence="2 3" key="1">
    <citation type="submission" date="2013-02" db="EMBL/GenBank/DDBJ databases">
        <title>The Genome Sequence of Enterococcus asini ATCC_700915.</title>
        <authorList>
            <consortium name="The Broad Institute Genome Sequencing Platform"/>
            <consortium name="The Broad Institute Genome Sequencing Center for Infectious Disease"/>
            <person name="Earl A.M."/>
            <person name="Gilmore M.S."/>
            <person name="Lebreton F."/>
            <person name="Walker B."/>
            <person name="Young S.K."/>
            <person name="Zeng Q."/>
            <person name="Gargeya S."/>
            <person name="Fitzgerald M."/>
            <person name="Haas B."/>
            <person name="Abouelleil A."/>
            <person name="Alvarado L."/>
            <person name="Arachchi H.M."/>
            <person name="Berlin A.M."/>
            <person name="Chapman S.B."/>
            <person name="Dewar J."/>
            <person name="Goldberg J."/>
            <person name="Griggs A."/>
            <person name="Gujja S."/>
            <person name="Hansen M."/>
            <person name="Howarth C."/>
            <person name="Imamovic A."/>
            <person name="Larimer J."/>
            <person name="McCowan C."/>
            <person name="Murphy C."/>
            <person name="Neiman D."/>
            <person name="Pearson M."/>
            <person name="Priest M."/>
            <person name="Roberts A."/>
            <person name="Saif S."/>
            <person name="Shea T."/>
            <person name="Sisk P."/>
            <person name="Sykes S."/>
            <person name="Wortman J."/>
            <person name="Nusbaum C."/>
            <person name="Birren B."/>
        </authorList>
    </citation>
    <scope>NUCLEOTIDE SEQUENCE [LARGE SCALE GENOMIC DNA]</scope>
    <source>
        <strain evidence="2 3">ATCC 700915</strain>
    </source>
</reference>
<dbReference type="Proteomes" id="UP000013777">
    <property type="component" value="Unassembled WGS sequence"/>
</dbReference>
<dbReference type="STRING" id="57732.RU94_GL002295"/>
<dbReference type="PATRIC" id="fig|1158606.4.peg.850"/>
<sequence>MAKKEFFKEVLLFSLKSFVPYLVLLFLGNQWLNLHRSFFICPVIFASTLVAAFFKTKKQYQQHIT</sequence>
<proteinExistence type="predicted"/>
<protein>
    <submittedName>
        <fullName evidence="2">Uncharacterized protein</fullName>
    </submittedName>
</protein>
<dbReference type="AlphaFoldDB" id="R2PL61"/>
<keyword evidence="1" id="KW-0472">Membrane</keyword>
<evidence type="ECO:0000313" key="2">
    <source>
        <dbReference type="EMBL" id="EOH85282.1"/>
    </source>
</evidence>
<dbReference type="EMBL" id="AJAP01000022">
    <property type="protein sequence ID" value="EOH85282.1"/>
    <property type="molecule type" value="Genomic_DNA"/>
</dbReference>
<dbReference type="HOGENOM" id="CLU_2842880_0_0_9"/>
<organism evidence="2 3">
    <name type="scientific">Enterococcus asini ATCC 700915</name>
    <dbReference type="NCBI Taxonomy" id="1158606"/>
    <lineage>
        <taxon>Bacteria</taxon>
        <taxon>Bacillati</taxon>
        <taxon>Bacillota</taxon>
        <taxon>Bacilli</taxon>
        <taxon>Lactobacillales</taxon>
        <taxon>Enterococcaceae</taxon>
        <taxon>Enterococcus</taxon>
    </lineage>
</organism>
<evidence type="ECO:0000313" key="3">
    <source>
        <dbReference type="Proteomes" id="UP000013777"/>
    </source>
</evidence>
<name>R2PL61_9ENTE</name>
<comment type="caution">
    <text evidence="2">The sequence shown here is derived from an EMBL/GenBank/DDBJ whole genome shotgun (WGS) entry which is preliminary data.</text>
</comment>
<feature type="transmembrane region" description="Helical" evidence="1">
    <location>
        <begin position="37"/>
        <end position="54"/>
    </location>
</feature>